<reference evidence="1 2" key="1">
    <citation type="submission" date="2023-01" db="EMBL/GenBank/DDBJ databases">
        <title>Novel species of the genus Asticcacaulis isolated from rivers.</title>
        <authorList>
            <person name="Lu H."/>
        </authorList>
    </citation>
    <scope>NUCLEOTIDE SEQUENCE [LARGE SCALE GENOMIC DNA]</scope>
    <source>
        <strain evidence="1 2">LKC15W</strain>
    </source>
</reference>
<evidence type="ECO:0000313" key="2">
    <source>
        <dbReference type="Proteomes" id="UP001218579"/>
    </source>
</evidence>
<name>A0ABT5HJS8_9CAUL</name>
<protein>
    <submittedName>
        <fullName evidence="1">Uncharacterized protein</fullName>
    </submittedName>
</protein>
<accession>A0ABT5HJS8</accession>
<organism evidence="1 2">
    <name type="scientific">Asticcacaulis machinosus</name>
    <dbReference type="NCBI Taxonomy" id="2984211"/>
    <lineage>
        <taxon>Bacteria</taxon>
        <taxon>Pseudomonadati</taxon>
        <taxon>Pseudomonadota</taxon>
        <taxon>Alphaproteobacteria</taxon>
        <taxon>Caulobacterales</taxon>
        <taxon>Caulobacteraceae</taxon>
        <taxon>Asticcacaulis</taxon>
    </lineage>
</organism>
<sequence>MLSELSNASLQYELIADAINKLFDKSSYSSDIEKVLDVSEADMEAFLLSEYKSYRLDDAANAGLSVNGLSSEFLTMASQGVNGYAASIRELLDIPQLVAGAFKVSPRTEVNLYALASGFKPLLNPFTGLVSSCKSSLGREWYYLNEGCDFCLVSELSQPMAFMGVEGLWVFPQKKLILWYWNGYPERDVIRHVASLLRGLLLSGDKVRHYLATDANRKLAITDFNCPHMGHNFWNVMTGWSNLLQNSPLHHADFIVEHDNQNFFGFISEVFGDLLKDEAYFKANNDEEMRNFLFSNNAFSITVKDENISDFLNGKILAYARTQVSKEFLEKCESLKRNSKPLLLITIRLDNRAWLNQNEGWAALILKLKETFPMLAIVVDGLSSDAVKGWTTGWMSLDAEVVIADKIAADIDNQLPIIFGVGRPFFEGLILCDYADVYIAPLGTGMVCYKWICNKPGIAFSNSAALNNEHQQAPLRVWDNFGESVIPSNYLPMDRVIDVEFVRDDPTRANFTMEWADLHDFAQPLLRAWFPEAVKPELS</sequence>
<dbReference type="RefSeq" id="WP_272744826.1">
    <property type="nucleotide sequence ID" value="NZ_JAQQKV010000002.1"/>
</dbReference>
<proteinExistence type="predicted"/>
<comment type="caution">
    <text evidence="1">The sequence shown here is derived from an EMBL/GenBank/DDBJ whole genome shotgun (WGS) entry which is preliminary data.</text>
</comment>
<dbReference type="Proteomes" id="UP001218579">
    <property type="component" value="Unassembled WGS sequence"/>
</dbReference>
<keyword evidence="2" id="KW-1185">Reference proteome</keyword>
<gene>
    <name evidence="1" type="ORF">PQU98_10140</name>
</gene>
<evidence type="ECO:0000313" key="1">
    <source>
        <dbReference type="EMBL" id="MDC7676491.1"/>
    </source>
</evidence>
<dbReference type="EMBL" id="JAQQKV010000002">
    <property type="protein sequence ID" value="MDC7676491.1"/>
    <property type="molecule type" value="Genomic_DNA"/>
</dbReference>